<dbReference type="AlphaFoldDB" id="A0A831A1I0"/>
<dbReference type="Proteomes" id="UP000013111">
    <property type="component" value="Unassembled WGS sequence"/>
</dbReference>
<name>A0A831A1I0_ERWAM</name>
<evidence type="ECO:0000313" key="1">
    <source>
        <dbReference type="EMBL" id="CCO93761.1"/>
    </source>
</evidence>
<gene>
    <name evidence="1" type="ORF">BN437_1831</name>
</gene>
<organism evidence="1 2">
    <name type="scientific">Erwinia amylovora NBRC 12687 = CFBP 1232</name>
    <dbReference type="NCBI Taxonomy" id="1219359"/>
    <lineage>
        <taxon>Bacteria</taxon>
        <taxon>Pseudomonadati</taxon>
        <taxon>Pseudomonadota</taxon>
        <taxon>Gammaproteobacteria</taxon>
        <taxon>Enterobacterales</taxon>
        <taxon>Erwiniaceae</taxon>
        <taxon>Erwinia</taxon>
    </lineage>
</organism>
<comment type="caution">
    <text evidence="1">The sequence shown here is derived from an EMBL/GenBank/DDBJ whole genome shotgun (WGS) entry which is preliminary data.</text>
</comment>
<protein>
    <submittedName>
        <fullName evidence="1">Uncharacterized protein</fullName>
    </submittedName>
</protein>
<reference evidence="1 2" key="1">
    <citation type="submission" date="2012-11" db="EMBL/GenBank/DDBJ databases">
        <authorList>
            <person name="Linke B."/>
        </authorList>
    </citation>
    <scope>NUCLEOTIDE SEQUENCE [LARGE SCALE GENOMIC DNA]</scope>
    <source>
        <strain evidence="2">CFBP 1232</strain>
    </source>
</reference>
<sequence>MKINNPLFWKWLFNLGIDMVFCQQQIIFNTSALLKPLPGGGIRLMRSA</sequence>
<proteinExistence type="predicted"/>
<accession>A0A831A1I0</accession>
<reference evidence="1 2" key="2">
    <citation type="submission" date="2013-04" db="EMBL/GenBank/DDBJ databases">
        <title>Comparative genomics of 12 strains of Erwinia amylovora identifies a pan-genome with a large conserved core and provides insights into host specificity.</title>
        <authorList>
            <person name="Mann R.A."/>
            <person name="Smits T.H.M."/>
            <person name="Buehlmann A."/>
            <person name="Blom J."/>
            <person name="Goesmann A."/>
            <person name="Frey J.E."/>
            <person name="Plummer K.M."/>
            <person name="Beer S.V."/>
            <person name="Luck J."/>
            <person name="Duffy B."/>
            <person name="Rodoni B."/>
        </authorList>
    </citation>
    <scope>NUCLEOTIDE SEQUENCE [LARGE SCALE GENOMIC DNA]</scope>
    <source>
        <strain evidence="2">CFBP 1232</strain>
    </source>
</reference>
<dbReference type="EMBL" id="CAPB01000016">
    <property type="protein sequence ID" value="CCO93761.1"/>
    <property type="molecule type" value="Genomic_DNA"/>
</dbReference>
<evidence type="ECO:0000313" key="2">
    <source>
        <dbReference type="Proteomes" id="UP000013111"/>
    </source>
</evidence>